<dbReference type="AlphaFoldDB" id="A0A8J6C763"/>
<feature type="domain" description="eRF1/Pelota-like N-terminal" evidence="7">
    <location>
        <begin position="1"/>
        <end position="131"/>
    </location>
</feature>
<dbReference type="Pfam" id="PF03464">
    <property type="entry name" value="eRF1_2"/>
    <property type="match status" value="1"/>
</dbReference>
<reference evidence="8" key="1">
    <citation type="submission" date="2021-05" db="EMBL/GenBank/DDBJ databases">
        <title>The genome of the haptophyte Pavlova lutheri (Diacronema luteri, Pavlovales) - a model for lipid biosynthesis in eukaryotic algae.</title>
        <authorList>
            <person name="Hulatt C.J."/>
            <person name="Posewitz M.C."/>
        </authorList>
    </citation>
    <scope>NUCLEOTIDE SEQUENCE</scope>
    <source>
        <strain evidence="8">NIVA-4/92</strain>
    </source>
</reference>
<evidence type="ECO:0000256" key="6">
    <source>
        <dbReference type="RuleBase" id="RU362019"/>
    </source>
</evidence>
<dbReference type="SMART" id="SM01194">
    <property type="entry name" value="eRF1_1"/>
    <property type="match status" value="1"/>
</dbReference>
<dbReference type="Pfam" id="PF03465">
    <property type="entry name" value="eRF1_3"/>
    <property type="match status" value="1"/>
</dbReference>
<dbReference type="Gene3D" id="3.30.1330.30">
    <property type="match status" value="1"/>
</dbReference>
<dbReference type="InterPro" id="IPR004405">
    <property type="entry name" value="TF_pelota"/>
</dbReference>
<evidence type="ECO:0000256" key="3">
    <source>
        <dbReference type="ARBA" id="ARBA00009504"/>
    </source>
</evidence>
<dbReference type="InterPro" id="IPR005141">
    <property type="entry name" value="eRF1_2"/>
</dbReference>
<proteinExistence type="inferred from homology"/>
<dbReference type="PANTHER" id="PTHR10853">
    <property type="entry name" value="PELOTA"/>
    <property type="match status" value="1"/>
</dbReference>
<keyword evidence="9" id="KW-1185">Reference proteome</keyword>
<dbReference type="InterPro" id="IPR038069">
    <property type="entry name" value="Pelota/DOM34_N"/>
</dbReference>
<dbReference type="InterPro" id="IPR058547">
    <property type="entry name" value="Pelota_N"/>
</dbReference>
<organism evidence="8 9">
    <name type="scientific">Diacronema lutheri</name>
    <name type="common">Unicellular marine alga</name>
    <name type="synonym">Monochrysis lutheri</name>
    <dbReference type="NCBI Taxonomy" id="2081491"/>
    <lineage>
        <taxon>Eukaryota</taxon>
        <taxon>Haptista</taxon>
        <taxon>Haptophyta</taxon>
        <taxon>Pavlovophyceae</taxon>
        <taxon>Pavlovales</taxon>
        <taxon>Pavlovaceae</taxon>
        <taxon>Diacronema</taxon>
    </lineage>
</organism>
<dbReference type="EMBL" id="JAGTXO010000020">
    <property type="protein sequence ID" value="KAG8462519.1"/>
    <property type="molecule type" value="Genomic_DNA"/>
</dbReference>
<name>A0A8J6C763_DIALT</name>
<dbReference type="OrthoDB" id="10249111at2759"/>
<dbReference type="InterPro" id="IPR029064">
    <property type="entry name" value="Ribosomal_eL30-like_sf"/>
</dbReference>
<evidence type="ECO:0000256" key="1">
    <source>
        <dbReference type="ARBA" id="ARBA00001968"/>
    </source>
</evidence>
<dbReference type="SUPFAM" id="SSF53137">
    <property type="entry name" value="Translational machinery components"/>
    <property type="match status" value="1"/>
</dbReference>
<dbReference type="SUPFAM" id="SSF55315">
    <property type="entry name" value="L30e-like"/>
    <property type="match status" value="1"/>
</dbReference>
<dbReference type="NCBIfam" id="TIGR00111">
    <property type="entry name" value="pelota"/>
    <property type="match status" value="1"/>
</dbReference>
<gene>
    <name evidence="8" type="ORF">KFE25_010344</name>
</gene>
<evidence type="ECO:0000256" key="5">
    <source>
        <dbReference type="ARBA" id="ARBA00022723"/>
    </source>
</evidence>
<evidence type="ECO:0000259" key="7">
    <source>
        <dbReference type="SMART" id="SM01194"/>
    </source>
</evidence>
<comment type="cofactor">
    <cofactor evidence="1 6">
        <name>a divalent metal cation</name>
        <dbReference type="ChEBI" id="CHEBI:60240"/>
    </cofactor>
</comment>
<dbReference type="GO" id="GO:0070966">
    <property type="term" value="P:nuclear-transcribed mRNA catabolic process, no-go decay"/>
    <property type="evidence" value="ECO:0007669"/>
    <property type="project" value="InterPro"/>
</dbReference>
<dbReference type="OMA" id="DDLWHLK"/>
<dbReference type="SUPFAM" id="SSF159065">
    <property type="entry name" value="Dom34/Pelota N-terminal domain-like"/>
    <property type="match status" value="1"/>
</dbReference>
<keyword evidence="5 6" id="KW-0479">Metal-binding</keyword>
<dbReference type="Pfam" id="PF26356">
    <property type="entry name" value="Pelota_N"/>
    <property type="match status" value="1"/>
</dbReference>
<dbReference type="Gene3D" id="2.30.30.870">
    <property type="entry name" value="Pelota, domain A"/>
    <property type="match status" value="1"/>
</dbReference>
<dbReference type="InterPro" id="IPR005142">
    <property type="entry name" value="eRF1_3"/>
</dbReference>
<evidence type="ECO:0000256" key="2">
    <source>
        <dbReference type="ARBA" id="ARBA00004496"/>
    </source>
</evidence>
<comment type="function">
    <text evidence="6">Component of the Pelota-HBS1L complex, a complex that recognizes stalled ribosomes and triggers the No-Go Decay (NGD) pathway. In the Pelota-HBS1L complex, pelo recognizes ribosomes stalled at the 3' end of an mRNA and engages stalled ribosomes by destabilizing mRNA in the mRNA channel.</text>
</comment>
<evidence type="ECO:0000256" key="4">
    <source>
        <dbReference type="ARBA" id="ARBA00022490"/>
    </source>
</evidence>
<dbReference type="GO" id="GO:0070481">
    <property type="term" value="P:nuclear-transcribed mRNA catabolic process, non-stop decay"/>
    <property type="evidence" value="ECO:0007669"/>
    <property type="project" value="InterPro"/>
</dbReference>
<evidence type="ECO:0000313" key="8">
    <source>
        <dbReference type="EMBL" id="KAG8462519.1"/>
    </source>
</evidence>
<dbReference type="InterPro" id="IPR042226">
    <property type="entry name" value="eFR1_2_sf"/>
</dbReference>
<dbReference type="GO" id="GO:0005737">
    <property type="term" value="C:cytoplasm"/>
    <property type="evidence" value="ECO:0007669"/>
    <property type="project" value="UniProtKB-SubCell"/>
</dbReference>
<comment type="caution">
    <text evidence="8">The sequence shown here is derived from an EMBL/GenBank/DDBJ whole genome shotgun (WGS) entry which is preliminary data.</text>
</comment>
<dbReference type="FunFam" id="3.30.1330.30:FF:000008">
    <property type="entry name" value="Protein pelota homolog"/>
    <property type="match status" value="1"/>
</dbReference>
<dbReference type="GO" id="GO:0070651">
    <property type="term" value="P:nonfunctional rRNA decay"/>
    <property type="evidence" value="ECO:0007669"/>
    <property type="project" value="TreeGrafter"/>
</dbReference>
<accession>A0A8J6C763</accession>
<dbReference type="GO" id="GO:0032790">
    <property type="term" value="P:ribosome disassembly"/>
    <property type="evidence" value="ECO:0007669"/>
    <property type="project" value="TreeGrafter"/>
</dbReference>
<dbReference type="FunFam" id="2.30.30.870:FF:000001">
    <property type="entry name" value="Protein pelota homolog"/>
    <property type="match status" value="1"/>
</dbReference>
<dbReference type="GO" id="GO:0071025">
    <property type="term" value="P:RNA surveillance"/>
    <property type="evidence" value="ECO:0007669"/>
    <property type="project" value="InterPro"/>
</dbReference>
<keyword evidence="4 6" id="KW-0963">Cytoplasm</keyword>
<sequence>MQILHRDVSGKDGSGSVKLMVEQTDDLWHLYNLIVQGDSVRTTTERKVHKELASGATDSQRMKLNLTVTVDKLDFDAEAGELRLSGRNTEENPFVKLGAFHTLDLQLHRTIVVTKLQWDALALARLADAADAAKDADVAVLVLQPGVAHLCLITPSLTLTRAKVIVPIPRKGRRGDGGAQRAYDKFHEALLQAVLRHVDFSRVSALLVGSPGFGADDFLAYVWAQAAKRDDARALFAHRAKMVRCRASCGFRHAVREVLSDPETAAQLSSTRAAGEVAAFDAFLAMLGRNIDRAIYGYAHVRAACDHGALNTLLLSDSLFRAQSIAVRRQYVALVEDAQQAGAAVSLFSAMHPAGEQLAQLSGVAAVLRFPLADLLLAESAAERAGAADGSTASADLAAGAVDAAMAAGELSSDDDGEGPRVLPGAGILEGDMRFGSDVWAGSDAGPF</sequence>
<dbReference type="PANTHER" id="PTHR10853:SF0">
    <property type="entry name" value="PROTEIN PELOTA HOMOLOG"/>
    <property type="match status" value="1"/>
</dbReference>
<dbReference type="Proteomes" id="UP000751190">
    <property type="component" value="Unassembled WGS sequence"/>
</dbReference>
<dbReference type="Gene3D" id="3.30.420.60">
    <property type="entry name" value="eRF1 domain 2"/>
    <property type="match status" value="1"/>
</dbReference>
<comment type="subcellular location">
    <subcellularLocation>
        <location evidence="2 6">Cytoplasm</location>
    </subcellularLocation>
</comment>
<dbReference type="InterPro" id="IPR005140">
    <property type="entry name" value="eRF1_Pelota-like_N"/>
</dbReference>
<protein>
    <recommendedName>
        <fullName evidence="6">Protein pelota homolog</fullName>
    </recommendedName>
</protein>
<evidence type="ECO:0000313" key="9">
    <source>
        <dbReference type="Proteomes" id="UP000751190"/>
    </source>
</evidence>
<comment type="similarity">
    <text evidence="3 6">Belongs to the eukaryotic release factor 1 family. Pelota subfamily.</text>
</comment>
<dbReference type="GO" id="GO:0046872">
    <property type="term" value="F:metal ion binding"/>
    <property type="evidence" value="ECO:0007669"/>
    <property type="project" value="UniProtKB-KW"/>
</dbReference>